<feature type="compositionally biased region" description="Low complexity" evidence="10">
    <location>
        <begin position="741"/>
        <end position="756"/>
    </location>
</feature>
<feature type="compositionally biased region" description="Polar residues" evidence="10">
    <location>
        <begin position="28"/>
        <end position="41"/>
    </location>
</feature>
<comment type="similarity">
    <text evidence="2">Belongs to the NAF1 family.</text>
</comment>
<keyword evidence="6" id="KW-0597">Phosphoprotein</keyword>
<name>A0A178ZTP7_9EURO</name>
<feature type="compositionally biased region" description="Polar residues" evidence="10">
    <location>
        <begin position="612"/>
        <end position="625"/>
    </location>
</feature>
<dbReference type="EMBL" id="LVYI01000002">
    <property type="protein sequence ID" value="OAP63160.1"/>
    <property type="molecule type" value="Genomic_DNA"/>
</dbReference>
<feature type="region of interest" description="Disordered" evidence="10">
    <location>
        <begin position="717"/>
        <end position="764"/>
    </location>
</feature>
<dbReference type="InterPro" id="IPR038664">
    <property type="entry name" value="Gar1/Naf1_Cbf5-bd_sf"/>
</dbReference>
<comment type="subcellular location">
    <subcellularLocation>
        <location evidence="1">Nucleus</location>
    </subcellularLocation>
</comment>
<feature type="compositionally biased region" description="Basic and acidic residues" evidence="10">
    <location>
        <begin position="279"/>
        <end position="298"/>
    </location>
</feature>
<dbReference type="SUPFAM" id="SSF50447">
    <property type="entry name" value="Translation proteins"/>
    <property type="match status" value="1"/>
</dbReference>
<dbReference type="GO" id="GO:0006364">
    <property type="term" value="P:rRNA processing"/>
    <property type="evidence" value="ECO:0007669"/>
    <property type="project" value="UniProtKB-KW"/>
</dbReference>
<keyword evidence="4" id="KW-0690">Ribosome biogenesis</keyword>
<dbReference type="RefSeq" id="XP_018696527.1">
    <property type="nucleotide sequence ID" value="XM_018833903.1"/>
</dbReference>
<feature type="compositionally biased region" description="Polar residues" evidence="10">
    <location>
        <begin position="101"/>
        <end position="116"/>
    </location>
</feature>
<dbReference type="InterPro" id="IPR040309">
    <property type="entry name" value="Naf1"/>
</dbReference>
<dbReference type="GO" id="GO:0003723">
    <property type="term" value="F:RNA binding"/>
    <property type="evidence" value="ECO:0007669"/>
    <property type="project" value="UniProtKB-KW"/>
</dbReference>
<comment type="caution">
    <text evidence="11">The sequence shown here is derived from an EMBL/GenBank/DDBJ whole genome shotgun (WGS) entry which is preliminary data.</text>
</comment>
<feature type="compositionally biased region" description="Acidic residues" evidence="10">
    <location>
        <begin position="422"/>
        <end position="436"/>
    </location>
</feature>
<evidence type="ECO:0000256" key="1">
    <source>
        <dbReference type="ARBA" id="ARBA00004123"/>
    </source>
</evidence>
<feature type="region of interest" description="Disordered" evidence="10">
    <location>
        <begin position="270"/>
        <end position="298"/>
    </location>
</feature>
<accession>A0A178ZTP7</accession>
<organism evidence="11 12">
    <name type="scientific">Fonsecaea erecta</name>
    <dbReference type="NCBI Taxonomy" id="1367422"/>
    <lineage>
        <taxon>Eukaryota</taxon>
        <taxon>Fungi</taxon>
        <taxon>Dikarya</taxon>
        <taxon>Ascomycota</taxon>
        <taxon>Pezizomycotina</taxon>
        <taxon>Eurotiomycetes</taxon>
        <taxon>Chaetothyriomycetidae</taxon>
        <taxon>Chaetothyriales</taxon>
        <taxon>Herpotrichiellaceae</taxon>
        <taxon>Fonsecaea</taxon>
    </lineage>
</organism>
<evidence type="ECO:0000256" key="10">
    <source>
        <dbReference type="SAM" id="MobiDB-lite"/>
    </source>
</evidence>
<protein>
    <recommendedName>
        <fullName evidence="3">H/ACA ribonucleoprotein complex non-core subunit NAF1</fullName>
    </recommendedName>
    <alternativeName>
        <fullName evidence="9">Nuclear assembly factor 1</fullName>
    </alternativeName>
</protein>
<keyword evidence="5" id="KW-0698">rRNA processing</keyword>
<feature type="compositionally biased region" description="Polar residues" evidence="10">
    <location>
        <begin position="172"/>
        <end position="184"/>
    </location>
</feature>
<evidence type="ECO:0000256" key="6">
    <source>
        <dbReference type="ARBA" id="ARBA00022553"/>
    </source>
</evidence>
<dbReference type="OrthoDB" id="21550at2759"/>
<keyword evidence="7" id="KW-0694">RNA-binding</keyword>
<gene>
    <name evidence="11" type="ORF">AYL99_02387</name>
</gene>
<proteinExistence type="inferred from homology"/>
<feature type="region of interest" description="Disordered" evidence="10">
    <location>
        <begin position="172"/>
        <end position="255"/>
    </location>
</feature>
<evidence type="ECO:0000313" key="11">
    <source>
        <dbReference type="EMBL" id="OAP63160.1"/>
    </source>
</evidence>
<evidence type="ECO:0000256" key="2">
    <source>
        <dbReference type="ARBA" id="ARBA00009801"/>
    </source>
</evidence>
<evidence type="ECO:0000313" key="12">
    <source>
        <dbReference type="Proteomes" id="UP000078343"/>
    </source>
</evidence>
<feature type="region of interest" description="Disordered" evidence="10">
    <location>
        <begin position="1"/>
        <end position="158"/>
    </location>
</feature>
<feature type="compositionally biased region" description="Acidic residues" evidence="10">
    <location>
        <begin position="231"/>
        <end position="253"/>
    </location>
</feature>
<reference evidence="11 12" key="1">
    <citation type="submission" date="2016-04" db="EMBL/GenBank/DDBJ databases">
        <title>Draft genome of Fonsecaea erecta CBS 125763.</title>
        <authorList>
            <person name="Weiss V.A."/>
            <person name="Vicente V.A."/>
            <person name="Raittz R.T."/>
            <person name="Moreno L.F."/>
            <person name="De Souza E.M."/>
            <person name="Pedrosa F.O."/>
            <person name="Steffens M.B."/>
            <person name="Faoro H."/>
            <person name="Tadra-Sfeir M.Z."/>
            <person name="Najafzadeh M.J."/>
            <person name="Felipe M.S."/>
            <person name="Teixeira M."/>
            <person name="Sun J."/>
            <person name="Xi L."/>
            <person name="Gomes R."/>
            <person name="De Azevedo C.M."/>
            <person name="Salgado C.G."/>
            <person name="Da Silva M.B."/>
            <person name="Nascimento M.F."/>
            <person name="Queiroz-Telles F."/>
            <person name="Attili D.S."/>
            <person name="Gorbushina A."/>
        </authorList>
    </citation>
    <scope>NUCLEOTIDE SEQUENCE [LARGE SCALE GENOMIC DNA]</scope>
    <source>
        <strain evidence="11 12">CBS 125763</strain>
    </source>
</reference>
<dbReference type="PANTHER" id="PTHR31633:SF1">
    <property type="entry name" value="H_ACA RIBONUCLEOPROTEIN COMPLEX NON-CORE SUBUNIT NAF1"/>
    <property type="match status" value="1"/>
</dbReference>
<feature type="compositionally biased region" description="Low complexity" evidence="10">
    <location>
        <begin position="626"/>
        <end position="651"/>
    </location>
</feature>
<dbReference type="InterPro" id="IPR009000">
    <property type="entry name" value="Transl_B-barrel_sf"/>
</dbReference>
<dbReference type="PANTHER" id="PTHR31633">
    <property type="entry name" value="H/ACA RIBONUCLEOPROTEIN COMPLEX NON-CORE SUBUNIT NAF1"/>
    <property type="match status" value="1"/>
</dbReference>
<evidence type="ECO:0000256" key="9">
    <source>
        <dbReference type="ARBA" id="ARBA00076743"/>
    </source>
</evidence>
<evidence type="ECO:0000256" key="3">
    <source>
        <dbReference type="ARBA" id="ARBA00021438"/>
    </source>
</evidence>
<dbReference type="Pfam" id="PF04410">
    <property type="entry name" value="Gar1"/>
    <property type="match status" value="1"/>
</dbReference>
<sequence length="790" mass="83660">MDAEDFPTSPAKRQRTGSPDENRRTLDPPQSTPATEQNGLVSHQPPADPSVSTPEPERPVTLPGEKEEHSTSEQPDSNFLLDALMLQVEAEAAAAAAGPSTDPSTSTNGILRTSDGTLVDGEHNRSQDGGHVAGAHTIEPTTTTQEPAPNAAFPGEVEAMDVTETVVIAKNTQVAPDTNASIPTVGNAADTPAVVDSTPTDVILPDGSGAPDPGAEGAEWEIDSSPYESSSDSDSDSSDDTSSEEDSDEDADGDYAMLDPEETARILMQGDAGSDDEGGGPRDRKDGGTLRTANERPEEVIPKPDIIVTEDMKIEELGNVEFAVESTVVVKAKTSGEYQVLEPGSLICLHDRSVVGVVADLIGRVEEPRYTIRFTNDDDIREAGLSEAGTTVFYVPQHSTFVFTQPLKSVKGSDASNFHDEEVGEDEMEFSDDEAEAEHKRQMKAKRQGRSLDTGRGGRGSSKFARGPHRGAGAGGRGGGGGHRHRNPSDGSAYGSGSLEMNYDDVSMPPDAGDDGYTPLQRPSDLADMVARGGEQPQERGGMTMMQHPLPPPPHFSRGGESDGRGRGRGYGHGRGGRGGGGFRGQRGRGGGGLNNQYQHQHQSREAPPPFGQQQYNATTHQNGYNPSFSSSSSSTTTNTSLPNLNVPTTPSITPQNMAYPPPMTPSPITPLPLPNISFNFGQAQGFQHQHQHQQHPLPSSAAAAVNFPPFAAPPGFGMGPPPAPPSSSSLFPGGGGGGNFSHHQQQQHQQYHQQQTNFLSGAWASNPAIAAALQRQVEEQRRTQQQQGQ</sequence>
<dbReference type="GO" id="GO:0001522">
    <property type="term" value="P:pseudouridine synthesis"/>
    <property type="evidence" value="ECO:0007669"/>
    <property type="project" value="InterPro"/>
</dbReference>
<keyword evidence="8" id="KW-0539">Nucleus</keyword>
<dbReference type="GO" id="GO:0000493">
    <property type="term" value="P:box H/ACA snoRNP assembly"/>
    <property type="evidence" value="ECO:0007669"/>
    <property type="project" value="InterPro"/>
</dbReference>
<dbReference type="FunFam" id="2.40.10.230:FF:000002">
    <property type="entry name" value="H/ACA ribonucleoprotein complex non-core subunit NAF1"/>
    <property type="match status" value="1"/>
</dbReference>
<evidence type="ECO:0000256" key="7">
    <source>
        <dbReference type="ARBA" id="ARBA00022884"/>
    </source>
</evidence>
<dbReference type="GO" id="GO:0005634">
    <property type="term" value="C:nucleus"/>
    <property type="evidence" value="ECO:0007669"/>
    <property type="project" value="UniProtKB-SubCell"/>
</dbReference>
<evidence type="ECO:0000256" key="8">
    <source>
        <dbReference type="ARBA" id="ARBA00023242"/>
    </source>
</evidence>
<dbReference type="GO" id="GO:0005732">
    <property type="term" value="C:sno(s)RNA-containing ribonucleoprotein complex"/>
    <property type="evidence" value="ECO:0007669"/>
    <property type="project" value="InterPro"/>
</dbReference>
<feature type="compositionally biased region" description="Gly residues" evidence="10">
    <location>
        <begin position="577"/>
        <end position="594"/>
    </location>
</feature>
<feature type="region of interest" description="Disordered" evidence="10">
    <location>
        <begin position="412"/>
        <end position="656"/>
    </location>
</feature>
<dbReference type="STRING" id="1367422.A0A178ZTP7"/>
<dbReference type="Proteomes" id="UP000078343">
    <property type="component" value="Unassembled WGS sequence"/>
</dbReference>
<dbReference type="Gene3D" id="2.40.10.230">
    <property type="entry name" value="Probable tRNA pseudouridine synthase domain"/>
    <property type="match status" value="1"/>
</dbReference>
<keyword evidence="12" id="KW-1185">Reference proteome</keyword>
<evidence type="ECO:0000256" key="4">
    <source>
        <dbReference type="ARBA" id="ARBA00022517"/>
    </source>
</evidence>
<feature type="compositionally biased region" description="Gly residues" evidence="10">
    <location>
        <begin position="470"/>
        <end position="481"/>
    </location>
</feature>
<dbReference type="InterPro" id="IPR007504">
    <property type="entry name" value="H/ACA_rnp_Gar1/Naf1"/>
</dbReference>
<dbReference type="GeneID" id="30006557"/>
<evidence type="ECO:0000256" key="5">
    <source>
        <dbReference type="ARBA" id="ARBA00022552"/>
    </source>
</evidence>
<feature type="compositionally biased region" description="Basic residues" evidence="10">
    <location>
        <begin position="567"/>
        <end position="576"/>
    </location>
</feature>
<dbReference type="AlphaFoldDB" id="A0A178ZTP7"/>